<dbReference type="Gene3D" id="1.10.540.10">
    <property type="entry name" value="Acyl-CoA dehydrogenase/oxidase, N-terminal domain"/>
    <property type="match status" value="1"/>
</dbReference>
<evidence type="ECO:0000256" key="12">
    <source>
        <dbReference type="SAM" id="MobiDB-lite"/>
    </source>
</evidence>
<dbReference type="SUPFAM" id="SSF56645">
    <property type="entry name" value="Acyl-CoA dehydrogenase NM domain-like"/>
    <property type="match status" value="1"/>
</dbReference>
<dbReference type="Proteomes" id="UP000553632">
    <property type="component" value="Unassembled WGS sequence"/>
</dbReference>
<comment type="similarity">
    <text evidence="9">In the N-terminal section; belongs to the long-chain O-acyltransferase family.</text>
</comment>
<dbReference type="FunFam" id="2.40.110.10:FF:000075">
    <property type="entry name" value="Acyl-coenzyme A oxidase"/>
    <property type="match status" value="1"/>
</dbReference>
<dbReference type="EMBL" id="JABANO010023509">
    <property type="protein sequence ID" value="KAF4723414.1"/>
    <property type="molecule type" value="Genomic_DNA"/>
</dbReference>
<dbReference type="GO" id="GO:0071949">
    <property type="term" value="F:FAD binding"/>
    <property type="evidence" value="ECO:0007669"/>
    <property type="project" value="InterPro"/>
</dbReference>
<dbReference type="InterPro" id="IPR004255">
    <property type="entry name" value="O-acyltransferase_WSD1_N"/>
</dbReference>
<dbReference type="GO" id="GO:0047196">
    <property type="term" value="F:long-chain-alcohol O-fatty-acyltransferase activity"/>
    <property type="evidence" value="ECO:0007669"/>
    <property type="project" value="UniProtKB-EC"/>
</dbReference>
<dbReference type="GO" id="GO:0005777">
    <property type="term" value="C:peroxisome"/>
    <property type="evidence" value="ECO:0007669"/>
    <property type="project" value="InterPro"/>
</dbReference>
<dbReference type="FunFam" id="1.10.238.10:FF:000178">
    <property type="entry name" value="Calmodulin-2 A"/>
    <property type="match status" value="1"/>
</dbReference>
<keyword evidence="4" id="KW-0285">Flavoprotein</keyword>
<dbReference type="GO" id="GO:0005504">
    <property type="term" value="F:fatty acid binding"/>
    <property type="evidence" value="ECO:0007669"/>
    <property type="project" value="TreeGrafter"/>
</dbReference>
<dbReference type="InterPro" id="IPR002048">
    <property type="entry name" value="EF_hand_dom"/>
</dbReference>
<feature type="region of interest" description="Disordered" evidence="12">
    <location>
        <begin position="590"/>
        <end position="611"/>
    </location>
</feature>
<dbReference type="InterPro" id="IPR002655">
    <property type="entry name" value="Acyl-CoA_oxidase_C"/>
</dbReference>
<feature type="domain" description="EF-hand" evidence="13">
    <location>
        <begin position="654"/>
        <end position="689"/>
    </location>
</feature>
<dbReference type="InterPro" id="IPR036250">
    <property type="entry name" value="AcylCo_DH-like_C"/>
</dbReference>
<dbReference type="GO" id="GO:0003997">
    <property type="term" value="F:acyl-CoA oxidase activity"/>
    <property type="evidence" value="ECO:0007669"/>
    <property type="project" value="InterPro"/>
</dbReference>
<comment type="similarity">
    <text evidence="2">Belongs to the centrin family.</text>
</comment>
<dbReference type="PROSITE" id="PS00018">
    <property type="entry name" value="EF_HAND_1"/>
    <property type="match status" value="1"/>
</dbReference>
<comment type="cofactor">
    <cofactor evidence="1">
        <name>FAD</name>
        <dbReference type="ChEBI" id="CHEBI:57692"/>
    </cofactor>
</comment>
<dbReference type="GO" id="GO:0045017">
    <property type="term" value="P:glycerolipid biosynthetic process"/>
    <property type="evidence" value="ECO:0007669"/>
    <property type="project" value="InterPro"/>
</dbReference>
<dbReference type="Gene3D" id="1.10.238.10">
    <property type="entry name" value="EF-hand"/>
    <property type="match status" value="2"/>
</dbReference>
<dbReference type="InterPro" id="IPR011992">
    <property type="entry name" value="EF-hand-dom_pair"/>
</dbReference>
<dbReference type="Pfam" id="PF02770">
    <property type="entry name" value="Acyl-CoA_dh_M"/>
    <property type="match status" value="1"/>
</dbReference>
<reference evidence="14 15" key="1">
    <citation type="submission" date="2020-04" db="EMBL/GenBank/DDBJ databases">
        <title>Perkinsus olseni comparative genomics.</title>
        <authorList>
            <person name="Bogema D.R."/>
        </authorList>
    </citation>
    <scope>NUCLEOTIDE SEQUENCE [LARGE SCALE GENOMIC DNA]</scope>
    <source>
        <strain evidence="14 15">ATCC PRA-207</strain>
    </source>
</reference>
<dbReference type="Pfam" id="PF13833">
    <property type="entry name" value="EF-hand_8"/>
    <property type="match status" value="1"/>
</dbReference>
<feature type="domain" description="EF-hand" evidence="13">
    <location>
        <begin position="618"/>
        <end position="653"/>
    </location>
</feature>
<evidence type="ECO:0000313" key="15">
    <source>
        <dbReference type="Proteomes" id="UP000553632"/>
    </source>
</evidence>
<evidence type="ECO:0000256" key="1">
    <source>
        <dbReference type="ARBA" id="ARBA00001974"/>
    </source>
</evidence>
<dbReference type="Pfam" id="PF22924">
    <property type="entry name" value="ACOX_C_alpha1"/>
    <property type="match status" value="1"/>
</dbReference>
<evidence type="ECO:0000256" key="5">
    <source>
        <dbReference type="ARBA" id="ARBA00022737"/>
    </source>
</evidence>
<dbReference type="GO" id="GO:0005509">
    <property type="term" value="F:calcium ion binding"/>
    <property type="evidence" value="ECO:0007669"/>
    <property type="project" value="InterPro"/>
</dbReference>
<dbReference type="GO" id="GO:0004144">
    <property type="term" value="F:diacylglycerol O-acyltransferase activity"/>
    <property type="evidence" value="ECO:0007669"/>
    <property type="project" value="InterPro"/>
</dbReference>
<dbReference type="Pfam" id="PF01756">
    <property type="entry name" value="ACOX"/>
    <property type="match status" value="1"/>
</dbReference>
<dbReference type="InterPro" id="IPR009721">
    <property type="entry name" value="O-acyltransferase_WSD1_C"/>
</dbReference>
<evidence type="ECO:0000313" key="14">
    <source>
        <dbReference type="EMBL" id="KAF4723414.1"/>
    </source>
</evidence>
<gene>
    <name evidence="14" type="ORF">FOZ63_005772</name>
</gene>
<dbReference type="Pfam" id="PF03007">
    <property type="entry name" value="WS_DGAT_cat"/>
    <property type="match status" value="1"/>
</dbReference>
<dbReference type="SUPFAM" id="SSF47203">
    <property type="entry name" value="Acyl-CoA dehydrogenase C-terminal domain-like"/>
    <property type="match status" value="2"/>
</dbReference>
<dbReference type="GO" id="GO:0033540">
    <property type="term" value="P:fatty acid beta-oxidation using acyl-CoA oxidase"/>
    <property type="evidence" value="ECO:0007669"/>
    <property type="project" value="TreeGrafter"/>
</dbReference>
<keyword evidence="5" id="KW-0677">Repeat</keyword>
<evidence type="ECO:0000256" key="2">
    <source>
        <dbReference type="ARBA" id="ARBA00005253"/>
    </source>
</evidence>
<keyword evidence="7" id="KW-0106">Calcium</keyword>
<dbReference type="SMART" id="SM00054">
    <property type="entry name" value="EFh"/>
    <property type="match status" value="3"/>
</dbReference>
<dbReference type="EC" id="2.3.1.75" evidence="10"/>
<dbReference type="PANTHER" id="PTHR10909">
    <property type="entry name" value="ELECTRON TRANSPORT OXIDOREDUCTASE"/>
    <property type="match status" value="1"/>
</dbReference>
<accession>A0A7J6RRR3</accession>
<evidence type="ECO:0000256" key="9">
    <source>
        <dbReference type="ARBA" id="ARBA00024360"/>
    </source>
</evidence>
<keyword evidence="15" id="KW-1185">Reference proteome</keyword>
<dbReference type="InterPro" id="IPR009100">
    <property type="entry name" value="AcylCoA_DH/oxidase_NM_dom_sf"/>
</dbReference>
<keyword evidence="8" id="KW-0560">Oxidoreductase</keyword>
<feature type="region of interest" description="Disordered" evidence="12">
    <location>
        <begin position="940"/>
        <end position="962"/>
    </location>
</feature>
<keyword evidence="6" id="KW-0274">FAD</keyword>
<evidence type="ECO:0000256" key="8">
    <source>
        <dbReference type="ARBA" id="ARBA00023002"/>
    </source>
</evidence>
<dbReference type="Pfam" id="PF13499">
    <property type="entry name" value="EF-hand_7"/>
    <property type="match status" value="1"/>
</dbReference>
<evidence type="ECO:0000256" key="3">
    <source>
        <dbReference type="ARBA" id="ARBA00006288"/>
    </source>
</evidence>
<evidence type="ECO:0000259" key="13">
    <source>
        <dbReference type="PROSITE" id="PS50222"/>
    </source>
</evidence>
<feature type="domain" description="EF-hand" evidence="13">
    <location>
        <begin position="693"/>
        <end position="728"/>
    </location>
</feature>
<evidence type="ECO:0000256" key="11">
    <source>
        <dbReference type="ARBA" id="ARBA00047604"/>
    </source>
</evidence>
<dbReference type="InterPro" id="IPR006091">
    <property type="entry name" value="Acyl-CoA_Oxase/DH_mid-dom"/>
</dbReference>
<dbReference type="CDD" id="cd00051">
    <property type="entry name" value="EFh"/>
    <property type="match status" value="1"/>
</dbReference>
<dbReference type="InterPro" id="IPR012258">
    <property type="entry name" value="Acyl-CoA_oxidase"/>
</dbReference>
<organism evidence="14 15">
    <name type="scientific">Perkinsus olseni</name>
    <name type="common">Perkinsus atlanticus</name>
    <dbReference type="NCBI Taxonomy" id="32597"/>
    <lineage>
        <taxon>Eukaryota</taxon>
        <taxon>Sar</taxon>
        <taxon>Alveolata</taxon>
        <taxon>Perkinsozoa</taxon>
        <taxon>Perkinsea</taxon>
        <taxon>Perkinsida</taxon>
        <taxon>Perkinsidae</taxon>
        <taxon>Perkinsus</taxon>
    </lineage>
</organism>
<comment type="similarity">
    <text evidence="3">Belongs to the acyl-CoA oxidase family.</text>
</comment>
<sequence length="1274" mass="140752">MPLTESLTFLLDGCDPRRQRRRRWMGHLADRLEVDREGRSRDDRAAAALQRFFDLHRPHLHAHTPAPTEGTRPGAASGADPLEVVWMSEIVPDSSGMWDSVVPFLQAIVGQGSETQKREWIPKVMRMEVVGSYCQTELGHGSNVRGIETTAAFVVDDGGPCFVLNTPTLTATKWWPGGLALSATHALVYARLLLPDGDHGVAGFIVPLRDADHRVRPGIQLGELGPKMGEDSHDSGWMRLDHLRVSLDALLAGKGEVSHDGKFIANPTADKRLEHSSMVATRAGWIALSGGVLAKAATIATRYSCVRRQGRSPSDTIREARLIDHDAQALRLLRGIASAYVLKLAGQWLLLDAALDRQPEWLIGALKGVACTLSADLIEDLRRCCGGNGYLLSSGIAKISLDNLWRVTAEGDVQVLLSYAGRKMRGLAPSSLFYEEDASSIPIPIDLRGRAHKAHEIARNRCDSVCDIVAARAYGEWILARWASFRLEKLAALLGSTETVDVVQKLISVYSHCVVSMPCSGMSLLPEWSPRQGQHEDLLSLVRGLRPIAISTVDAFEYSDQQLLGSTLGRKDGKVYEALFEEARRAPWSQGVPEQHKALQPGSTFNPQDYERPGLKQDEIEELKEAFDLFDTDSSGEICLAELKAAMKSLGYESKSETIFTMLSELDRDGNASLSFEEFLELLSGKQADDGQISQEEVDKLFRLIDVDNKNYISVQDIERVAKEVGENLSVEEIAEVVRQATSDPDREDLCESKFFQLMSPTAHGENSQEKPRLRRRLSFESNFLAAIEDQSAGRGLNIGCCMETAGGKRISREEFAKLFKNRVSDPYPRYRSRVYSTPSFFGLDVRYNLEDLGEAFDVLSIVDEFEAAEVPRQSPGMTAVEAVIENIMSTPFGDELPPTRFVLIHNEDGNTTVVSKLHHALADGASSIMALLELTDPLEKPDTSSVGSTSASDGPGRSSKCGNPATLTLGSGLSVVWQWLKLVPWAIYMLLIFSVLPDSYTSLRPTLRKRGRSEVRCSKRVPLEDLKVISRATGAKVNDWEALYCFMEGGIGEAPHRAHYISSTYFQLSLLSQIDLERPALEDYTAVKQGKEPSDPASLRMGFQFTANMRSSTGKTTIGTGGNESWVFSVPVSLHADIRERIRDAQLQTSRLKSSPAFLFGRVFIRLCGFFMNLPFVRRLFIQSICGERYLLGKTLTVTNVPGPRDARSVCGREVKGMQCYVSNPQTFTVVTYNGQMSTTIVTDAATVDAEMMRECYNTEVEQAIALFRSSAK</sequence>
<dbReference type="GO" id="GO:0055088">
    <property type="term" value="P:lipid homeostasis"/>
    <property type="evidence" value="ECO:0007669"/>
    <property type="project" value="TreeGrafter"/>
</dbReference>
<dbReference type="CDD" id="cd15898">
    <property type="entry name" value="EFh_PI-PLC"/>
    <property type="match status" value="1"/>
</dbReference>
<dbReference type="PANTHER" id="PTHR10909:SF250">
    <property type="entry name" value="PEROXISOMAL ACYL-COENZYME A OXIDASE 1"/>
    <property type="match status" value="1"/>
</dbReference>
<protein>
    <recommendedName>
        <fullName evidence="10">long-chain-alcohol O-fatty-acyltransferase</fullName>
        <ecNumber evidence="10">2.3.1.75</ecNumber>
    </recommendedName>
</protein>
<evidence type="ECO:0000256" key="4">
    <source>
        <dbReference type="ARBA" id="ARBA00022630"/>
    </source>
</evidence>
<dbReference type="InterPro" id="IPR037069">
    <property type="entry name" value="AcylCoA_DH/ox_N_sf"/>
</dbReference>
<evidence type="ECO:0000256" key="6">
    <source>
        <dbReference type="ARBA" id="ARBA00022827"/>
    </source>
</evidence>
<dbReference type="Pfam" id="PF06974">
    <property type="entry name" value="WS_DGAT_C"/>
    <property type="match status" value="1"/>
</dbReference>
<dbReference type="InterPro" id="IPR046373">
    <property type="entry name" value="Acyl-CoA_Oxase/DH_mid-dom_sf"/>
</dbReference>
<comment type="caution">
    <text evidence="14">The sequence shown here is derived from an EMBL/GenBank/DDBJ whole genome shotgun (WGS) entry which is preliminary data.</text>
</comment>
<dbReference type="InterPro" id="IPR018247">
    <property type="entry name" value="EF_Hand_1_Ca_BS"/>
</dbReference>
<feature type="compositionally biased region" description="Polar residues" evidence="12">
    <location>
        <begin position="944"/>
        <end position="953"/>
    </location>
</feature>
<proteinExistence type="inferred from homology"/>
<dbReference type="SUPFAM" id="SSF47473">
    <property type="entry name" value="EF-hand"/>
    <property type="match status" value="1"/>
</dbReference>
<name>A0A7J6RRR3_PEROL</name>
<evidence type="ECO:0000256" key="7">
    <source>
        <dbReference type="ARBA" id="ARBA00022837"/>
    </source>
</evidence>
<comment type="catalytic activity">
    <reaction evidence="11">
        <text>a long chain fatty alcohol + a fatty acyl-CoA = a long-chain alcohol wax ester + CoA</text>
        <dbReference type="Rhea" id="RHEA:38443"/>
        <dbReference type="ChEBI" id="CHEBI:17135"/>
        <dbReference type="ChEBI" id="CHEBI:57287"/>
        <dbReference type="ChEBI" id="CHEBI:77636"/>
        <dbReference type="ChEBI" id="CHEBI:235323"/>
        <dbReference type="EC" id="2.3.1.75"/>
    </reaction>
</comment>
<dbReference type="InterPro" id="IPR001751">
    <property type="entry name" value="S100/CaBP7/8-like_CS"/>
</dbReference>
<evidence type="ECO:0000256" key="10">
    <source>
        <dbReference type="ARBA" id="ARBA00024388"/>
    </source>
</evidence>
<dbReference type="PROSITE" id="PS50222">
    <property type="entry name" value="EF_HAND_2"/>
    <property type="match status" value="3"/>
</dbReference>
<dbReference type="AlphaFoldDB" id="A0A7J6RRR3"/>
<dbReference type="Gene3D" id="1.20.140.10">
    <property type="entry name" value="Butyryl-CoA Dehydrogenase, subunit A, domain 3"/>
    <property type="match status" value="1"/>
</dbReference>
<dbReference type="PROSITE" id="PS00303">
    <property type="entry name" value="S100_CABP"/>
    <property type="match status" value="1"/>
</dbReference>
<dbReference type="Gene3D" id="2.40.110.10">
    <property type="entry name" value="Butyryl-CoA Dehydrogenase, subunit A, domain 2"/>
    <property type="match status" value="1"/>
</dbReference>
<dbReference type="InterPro" id="IPR055060">
    <property type="entry name" value="ACOX_C_alpha1"/>
</dbReference>